<protein>
    <submittedName>
        <fullName evidence="1">Uncharacterized protein</fullName>
    </submittedName>
</protein>
<organism evidence="1">
    <name type="scientific">Saccharolobus islandicus</name>
    <name type="common">Sulfolobus islandicus</name>
    <dbReference type="NCBI Taxonomy" id="43080"/>
    <lineage>
        <taxon>Archaea</taxon>
        <taxon>Thermoproteota</taxon>
        <taxon>Thermoprotei</taxon>
        <taxon>Sulfolobales</taxon>
        <taxon>Sulfolobaceae</taxon>
        <taxon>Saccharolobus</taxon>
    </lineage>
</organism>
<evidence type="ECO:0000313" key="1">
    <source>
        <dbReference type="EMBL" id="CAG38239.1"/>
    </source>
</evidence>
<keyword evidence="1" id="KW-0614">Plasmid</keyword>
<accession>Q5W2Q7</accession>
<dbReference type="EMBL" id="AJ748324">
    <property type="protein sequence ID" value="CAG38239.1"/>
    <property type="molecule type" value="Genomic_DNA"/>
</dbReference>
<proteinExistence type="predicted"/>
<geneLocation type="plasmid" evidence="1">
    <name>pHVE14</name>
</geneLocation>
<name>Q5W2Q7_SACIS</name>
<sequence length="168" mass="19860">MIIHKLGCLLILFSFPFLHIHNMEIRLKRRKGSNVISRYRHFLQELYNEVLSRLQISIEKINFAKIDAIPKDLLYSDVEVVTPEIIMLTLDNKLRITDYDRTIDISKLSLRYSELRMQFLGSLRDIRAVFHINVEYDGKAEIKGYTDELDFDDFEKLLERALTPANRV</sequence>
<dbReference type="AlphaFoldDB" id="Q5W2Q7"/>
<reference evidence="1" key="1">
    <citation type="journal article" date="2004" name="Archaea">
        <title>Genomic comparison of archaeal conjugative plasmids from Sulfolobus.</title>
        <authorList>
            <person name="Greve B."/>
            <person name="Jensen S."/>
            <person name="Bruegger K."/>
            <person name="Zillig W."/>
            <person name="Garrett R.A."/>
        </authorList>
    </citation>
    <scope>NUCLEOTIDE SEQUENCE [LARGE SCALE GENOMIC DNA]</scope>
    <source>
        <plasmid evidence="1">pHVE14</plasmid>
    </source>
</reference>